<feature type="transmembrane region" description="Helical" evidence="9">
    <location>
        <begin position="170"/>
        <end position="191"/>
    </location>
</feature>
<dbReference type="PANTHER" id="PTHR24243:SF230">
    <property type="entry name" value="G-PROTEIN COUPLED RECEPTORS FAMILY 1 PROFILE DOMAIN-CONTAINING PROTEIN"/>
    <property type="match status" value="1"/>
</dbReference>
<evidence type="ECO:0000313" key="11">
    <source>
        <dbReference type="EMBL" id="CAF0799339.1"/>
    </source>
</evidence>
<dbReference type="Pfam" id="PF00001">
    <property type="entry name" value="7tm_1"/>
    <property type="match status" value="1"/>
</dbReference>
<feature type="region of interest" description="Disordered" evidence="8">
    <location>
        <begin position="327"/>
        <end position="347"/>
    </location>
</feature>
<feature type="transmembrane region" description="Helical" evidence="9">
    <location>
        <begin position="123"/>
        <end position="149"/>
    </location>
</feature>
<dbReference type="Proteomes" id="UP000663870">
    <property type="component" value="Unassembled WGS sequence"/>
</dbReference>
<protein>
    <recommendedName>
        <fullName evidence="10">G-protein coupled receptors family 1 profile domain-containing protein</fullName>
    </recommendedName>
</protein>
<feature type="compositionally biased region" description="Low complexity" evidence="8">
    <location>
        <begin position="330"/>
        <end position="342"/>
    </location>
</feature>
<evidence type="ECO:0000256" key="4">
    <source>
        <dbReference type="ARBA" id="ARBA00023040"/>
    </source>
</evidence>
<dbReference type="GO" id="GO:0004930">
    <property type="term" value="F:G protein-coupled receptor activity"/>
    <property type="evidence" value="ECO:0007669"/>
    <property type="project" value="UniProtKB-KW"/>
</dbReference>
<accession>A0A813SUB8</accession>
<dbReference type="EMBL" id="CAJNOL010000057">
    <property type="protein sequence ID" value="CAF0799339.1"/>
    <property type="molecule type" value="Genomic_DNA"/>
</dbReference>
<dbReference type="AlphaFoldDB" id="A0A813SUB8"/>
<dbReference type="InterPro" id="IPR000276">
    <property type="entry name" value="GPCR_Rhodpsn"/>
</dbReference>
<comment type="subcellular location">
    <subcellularLocation>
        <location evidence="1">Membrane</location>
        <topology evidence="1">Multi-pass membrane protein</topology>
    </subcellularLocation>
</comment>
<name>A0A813SUB8_9BILA</name>
<evidence type="ECO:0000256" key="6">
    <source>
        <dbReference type="ARBA" id="ARBA00023170"/>
    </source>
</evidence>
<evidence type="ECO:0000256" key="2">
    <source>
        <dbReference type="ARBA" id="ARBA00022692"/>
    </source>
</evidence>
<dbReference type="PRINTS" id="PR00237">
    <property type="entry name" value="GPCRRHODOPSN"/>
</dbReference>
<evidence type="ECO:0000256" key="8">
    <source>
        <dbReference type="SAM" id="MobiDB-lite"/>
    </source>
</evidence>
<keyword evidence="3 9" id="KW-1133">Transmembrane helix</keyword>
<evidence type="ECO:0000256" key="5">
    <source>
        <dbReference type="ARBA" id="ARBA00023136"/>
    </source>
</evidence>
<evidence type="ECO:0000256" key="9">
    <source>
        <dbReference type="SAM" id="Phobius"/>
    </source>
</evidence>
<dbReference type="PROSITE" id="PS50262">
    <property type="entry name" value="G_PROTEIN_RECEP_F1_2"/>
    <property type="match status" value="1"/>
</dbReference>
<feature type="transmembrane region" description="Helical" evidence="9">
    <location>
        <begin position="57"/>
        <end position="78"/>
    </location>
</feature>
<feature type="transmembrane region" description="Helical" evidence="9">
    <location>
        <begin position="90"/>
        <end position="111"/>
    </location>
</feature>
<sequence length="544" mass="62366">MDQYNMSLTSTFSTLLLLTNHSLNGTLASSSSSSSSSSSASSSSSMGRNTLMRYSQVVYVAALVILGVSGNIICAIVFCTKSLRRIRSSAYLFILALIDAFFILDLLPGMVHTAFFNDLYRKVHFICYIQTYISFVASFLHIWMVLVFTAERFFAVNFPLKHMSQCTPNLSRIVILIIIVPAFICYIHPAFFVSEVDTKGQCREKGGYERYLTNLNMIDTIMTMFLPFILVSILNILIIRKLFCSKEFRQHAFANGSRYQCRRTSNGKKLNSKPIKRISASLSPITSLPQSNPILSYRSQRIIRPFRLTRKQQTLCLYRTFTNTESSQTNINHNDTNNNPLNEQHQQSIKLKSTFKKNQTPSSKRHESAQRHVLTELRLTKMLLAISLTCLSLNFPSYYLRFMFLYENSQESSSSNKTTASTTTTTAPESDFAFYRGVIFHYMSYLSYAINIFIYLLFGGNFRRALRRLFSFTPSHSESFNTTSRKKMLLNNEKQYGNMSDYDSIAMTSTSFNESIRDYSKSFKIREQPSLCRSLQQQQPIFIS</sequence>
<evidence type="ECO:0000256" key="3">
    <source>
        <dbReference type="ARBA" id="ARBA00022989"/>
    </source>
</evidence>
<keyword evidence="7" id="KW-0807">Transducer</keyword>
<keyword evidence="12" id="KW-1185">Reference proteome</keyword>
<feature type="transmembrane region" description="Helical" evidence="9">
    <location>
        <begin position="439"/>
        <end position="458"/>
    </location>
</feature>
<gene>
    <name evidence="11" type="ORF">JXQ802_LOCUS4143</name>
</gene>
<keyword evidence="6" id="KW-0675">Receptor</keyword>
<keyword evidence="5 9" id="KW-0472">Membrane</keyword>
<organism evidence="11 12">
    <name type="scientific">Rotaria sordida</name>
    <dbReference type="NCBI Taxonomy" id="392033"/>
    <lineage>
        <taxon>Eukaryota</taxon>
        <taxon>Metazoa</taxon>
        <taxon>Spiralia</taxon>
        <taxon>Gnathifera</taxon>
        <taxon>Rotifera</taxon>
        <taxon>Eurotatoria</taxon>
        <taxon>Bdelloidea</taxon>
        <taxon>Philodinida</taxon>
        <taxon>Philodinidae</taxon>
        <taxon>Rotaria</taxon>
    </lineage>
</organism>
<dbReference type="GO" id="GO:0005886">
    <property type="term" value="C:plasma membrane"/>
    <property type="evidence" value="ECO:0007669"/>
    <property type="project" value="TreeGrafter"/>
</dbReference>
<feature type="domain" description="G-protein coupled receptors family 1 profile" evidence="10">
    <location>
        <begin position="70"/>
        <end position="455"/>
    </location>
</feature>
<evidence type="ECO:0000256" key="7">
    <source>
        <dbReference type="ARBA" id="ARBA00023224"/>
    </source>
</evidence>
<comment type="caution">
    <text evidence="11">The sequence shown here is derived from an EMBL/GenBank/DDBJ whole genome shotgun (WGS) entry which is preliminary data.</text>
</comment>
<dbReference type="SUPFAM" id="SSF81321">
    <property type="entry name" value="Family A G protein-coupled receptor-like"/>
    <property type="match status" value="1"/>
</dbReference>
<dbReference type="PANTHER" id="PTHR24243">
    <property type="entry name" value="G-PROTEIN COUPLED RECEPTOR"/>
    <property type="match status" value="1"/>
</dbReference>
<evidence type="ECO:0000259" key="10">
    <source>
        <dbReference type="PROSITE" id="PS50262"/>
    </source>
</evidence>
<dbReference type="InterPro" id="IPR017452">
    <property type="entry name" value="GPCR_Rhodpsn_7TM"/>
</dbReference>
<keyword evidence="4" id="KW-0297">G-protein coupled receptor</keyword>
<feature type="transmembrane region" description="Helical" evidence="9">
    <location>
        <begin position="382"/>
        <end position="400"/>
    </location>
</feature>
<keyword evidence="2 9" id="KW-0812">Transmembrane</keyword>
<proteinExistence type="predicted"/>
<evidence type="ECO:0000256" key="1">
    <source>
        <dbReference type="ARBA" id="ARBA00004141"/>
    </source>
</evidence>
<reference evidence="11" key="1">
    <citation type="submission" date="2021-02" db="EMBL/GenBank/DDBJ databases">
        <authorList>
            <person name="Nowell W R."/>
        </authorList>
    </citation>
    <scope>NUCLEOTIDE SEQUENCE</scope>
</reference>
<dbReference type="Gene3D" id="1.20.1070.10">
    <property type="entry name" value="Rhodopsin 7-helix transmembrane proteins"/>
    <property type="match status" value="1"/>
</dbReference>
<feature type="transmembrane region" description="Helical" evidence="9">
    <location>
        <begin position="221"/>
        <end position="239"/>
    </location>
</feature>
<evidence type="ECO:0000313" key="12">
    <source>
        <dbReference type="Proteomes" id="UP000663870"/>
    </source>
</evidence>